<sequence length="343" mass="38189">MRLNGLVVLIDAAWNAQRRWATSLGSEPSDQLVLYIIFPTSAKPGPSRGTKSPPLRAREYVGSHPLGWRGIRAMAVTKQPPVSIILVHGTSHFGRRRAIQDAEVGGGKLGGKRHAQFKFRRRNSHAAFSRQELVLGTSSEQTTGMPPFLDNLASFLFIMSIIFLVRGKSVLDTCAILYLAQPRMQVRFHPESLGGASWNAKSRHILGGLADNYSTWIHCLYRKLEFISIVGHCTCMFPMTCKEKKASFMCAKYCRVSVVRGVRIRSEPLLQHTTQKRITFSCSRPFYLSRFPGRLVSKNSYTDGDENPQVSRPPPPPLLAYGPSKRHCAASPLNATPLRDTGL</sequence>
<evidence type="ECO:0000256" key="1">
    <source>
        <dbReference type="SAM" id="MobiDB-lite"/>
    </source>
</evidence>
<feature type="region of interest" description="Disordered" evidence="1">
    <location>
        <begin position="298"/>
        <end position="319"/>
    </location>
</feature>
<evidence type="ECO:0000313" key="3">
    <source>
        <dbReference type="Proteomes" id="UP000315783"/>
    </source>
</evidence>
<proteinExistence type="predicted"/>
<organism evidence="2 3">
    <name type="scientific">Cordyceps javanica</name>
    <dbReference type="NCBI Taxonomy" id="43265"/>
    <lineage>
        <taxon>Eukaryota</taxon>
        <taxon>Fungi</taxon>
        <taxon>Dikarya</taxon>
        <taxon>Ascomycota</taxon>
        <taxon>Pezizomycotina</taxon>
        <taxon>Sordariomycetes</taxon>
        <taxon>Hypocreomycetidae</taxon>
        <taxon>Hypocreales</taxon>
        <taxon>Cordycipitaceae</taxon>
        <taxon>Cordyceps</taxon>
    </lineage>
</organism>
<comment type="caution">
    <text evidence="2">The sequence shown here is derived from an EMBL/GenBank/DDBJ whole genome shotgun (WGS) entry which is preliminary data.</text>
</comment>
<dbReference type="Proteomes" id="UP000315783">
    <property type="component" value="Unassembled WGS sequence"/>
</dbReference>
<dbReference type="EMBL" id="SPUK01000008">
    <property type="protein sequence ID" value="TQV95162.1"/>
    <property type="molecule type" value="Genomic_DNA"/>
</dbReference>
<name>A0A545V0C2_9HYPO</name>
<reference evidence="2 3" key="1">
    <citation type="journal article" date="2019" name="Appl. Microbiol. Biotechnol.">
        <title>Genome sequence of Isaria javanica and comparative genome analysis insights into family S53 peptidase evolution in fungal entomopathogens.</title>
        <authorList>
            <person name="Lin R."/>
            <person name="Zhang X."/>
            <person name="Xin B."/>
            <person name="Zou M."/>
            <person name="Gao Y."/>
            <person name="Qin F."/>
            <person name="Hu Q."/>
            <person name="Xie B."/>
            <person name="Cheng X."/>
        </authorList>
    </citation>
    <scope>NUCLEOTIDE SEQUENCE [LARGE SCALE GENOMIC DNA]</scope>
    <source>
        <strain evidence="2 3">IJ1G</strain>
    </source>
</reference>
<evidence type="ECO:0000313" key="2">
    <source>
        <dbReference type="EMBL" id="TQV95162.1"/>
    </source>
</evidence>
<protein>
    <submittedName>
        <fullName evidence="2">Uncharacterized protein</fullName>
    </submittedName>
</protein>
<keyword evidence="3" id="KW-1185">Reference proteome</keyword>
<dbReference type="AlphaFoldDB" id="A0A545V0C2"/>
<accession>A0A545V0C2</accession>
<gene>
    <name evidence="2" type="ORF">IF1G_06149</name>
</gene>